<accession>A0A6N8F9M5</accession>
<keyword evidence="1" id="KW-0472">Membrane</keyword>
<dbReference type="OrthoDB" id="5296662at2"/>
<protein>
    <submittedName>
        <fullName evidence="2">Prepilin-type N-terminal cleavage/methylation domain-containing protein</fullName>
    </submittedName>
</protein>
<dbReference type="InterPro" id="IPR032092">
    <property type="entry name" value="PilW"/>
</dbReference>
<name>A0A6N8F9M5_9GAMM</name>
<evidence type="ECO:0000313" key="3">
    <source>
        <dbReference type="Proteomes" id="UP000439994"/>
    </source>
</evidence>
<dbReference type="Proteomes" id="UP000439994">
    <property type="component" value="Unassembled WGS sequence"/>
</dbReference>
<keyword evidence="1" id="KW-0812">Transmembrane</keyword>
<dbReference type="GO" id="GO:0043683">
    <property type="term" value="P:type IV pilus assembly"/>
    <property type="evidence" value="ECO:0007669"/>
    <property type="project" value="InterPro"/>
</dbReference>
<organism evidence="2 3">
    <name type="scientific">Psychrosphaera haliotis</name>
    <dbReference type="NCBI Taxonomy" id="555083"/>
    <lineage>
        <taxon>Bacteria</taxon>
        <taxon>Pseudomonadati</taxon>
        <taxon>Pseudomonadota</taxon>
        <taxon>Gammaproteobacteria</taxon>
        <taxon>Alteromonadales</taxon>
        <taxon>Pseudoalteromonadaceae</taxon>
        <taxon>Psychrosphaera</taxon>
    </lineage>
</organism>
<dbReference type="Pfam" id="PF16074">
    <property type="entry name" value="PilW"/>
    <property type="match status" value="1"/>
</dbReference>
<dbReference type="InterPro" id="IPR012902">
    <property type="entry name" value="N_methyl_site"/>
</dbReference>
<comment type="caution">
    <text evidence="2">The sequence shown here is derived from an EMBL/GenBank/DDBJ whole genome shotgun (WGS) entry which is preliminary data.</text>
</comment>
<proteinExistence type="predicted"/>
<reference evidence="2 3" key="1">
    <citation type="submission" date="2019-11" db="EMBL/GenBank/DDBJ databases">
        <title>P. haliotis isolates from Z. marina roots.</title>
        <authorList>
            <person name="Cohen M."/>
            <person name="Jospin G."/>
            <person name="Eisen J.A."/>
            <person name="Coil D.A."/>
        </authorList>
    </citation>
    <scope>NUCLEOTIDE SEQUENCE [LARGE SCALE GENOMIC DNA]</scope>
    <source>
        <strain evidence="2 3">UCD-MCMsp1aY</strain>
    </source>
</reference>
<keyword evidence="1" id="KW-1133">Transmembrane helix</keyword>
<dbReference type="AlphaFoldDB" id="A0A6N8F9M5"/>
<evidence type="ECO:0000313" key="2">
    <source>
        <dbReference type="EMBL" id="MUH71512.1"/>
    </source>
</evidence>
<dbReference type="EMBL" id="WOCD01000001">
    <property type="protein sequence ID" value="MUH71512.1"/>
    <property type="molecule type" value="Genomic_DNA"/>
</dbReference>
<sequence>MRLYGRHCWRSNVMSSLAHFNRRASKNKYQKGFTLVELLVSLTLGLIITSALVRVYQSNNNLQRYNYALSNIQQDGRYIISTLRTSLMEVGRYNEFSADLDRSVDVEIEKAFIKDNPVVIEGDYAVDVAVGSKDGAAAGPDTLVVNIMTVDSCTGSNFDFVEGQEFHTVDEYYLDGNTFKCRGHDGRYLRGEKGNGSSNQAVSLLENVYDFQVLYGISLPIGAMETGSVTSWVTADRVNAFDRPDGSTSVVAIKLALLIKNDDDIFVENQRKLKVLGNNAFNQPDDGLYRVFETVILFRNAWAHLTVGG</sequence>
<dbReference type="NCBIfam" id="TIGR02532">
    <property type="entry name" value="IV_pilin_GFxxxE"/>
    <property type="match status" value="1"/>
</dbReference>
<keyword evidence="3" id="KW-1185">Reference proteome</keyword>
<feature type="transmembrane region" description="Helical" evidence="1">
    <location>
        <begin position="32"/>
        <end position="56"/>
    </location>
</feature>
<dbReference type="PROSITE" id="PS00409">
    <property type="entry name" value="PROKAR_NTER_METHYL"/>
    <property type="match status" value="1"/>
</dbReference>
<dbReference type="Pfam" id="PF07963">
    <property type="entry name" value="N_methyl"/>
    <property type="match status" value="1"/>
</dbReference>
<gene>
    <name evidence="2" type="ORF">GNP35_02745</name>
</gene>
<evidence type="ECO:0000256" key="1">
    <source>
        <dbReference type="SAM" id="Phobius"/>
    </source>
</evidence>